<name>Q0FTJ5_SALBH</name>
<dbReference type="HOGENOM" id="CLU_088841_1_0_5"/>
<feature type="compositionally biased region" description="Low complexity" evidence="1">
    <location>
        <begin position="149"/>
        <end position="161"/>
    </location>
</feature>
<reference evidence="2 3" key="1">
    <citation type="journal article" date="2010" name="J. Bacteriol.">
        <title>Genome sequences of Pelagibaca bermudensis HTCC2601T and Maritimibacter alkaliphilus HTCC2654T, the type strains of two marine Roseobacter genera.</title>
        <authorList>
            <person name="Thrash J.C."/>
            <person name="Cho J.C."/>
            <person name="Ferriera S."/>
            <person name="Johnson J."/>
            <person name="Vergin K.L."/>
            <person name="Giovannoni S.J."/>
        </authorList>
    </citation>
    <scope>NUCLEOTIDE SEQUENCE [LARGE SCALE GENOMIC DNA]</scope>
    <source>
        <strain evidence="3">DSM 26914 / JCM 13377 / KCTC 12554 / HTCC2601</strain>
    </source>
</reference>
<accession>Q0FTJ5</accession>
<dbReference type="RefSeq" id="WP_007800881.1">
    <property type="nucleotide sequence ID" value="NZ_DS022276.1"/>
</dbReference>
<dbReference type="eggNOG" id="COG1399">
    <property type="taxonomic scope" value="Bacteria"/>
</dbReference>
<evidence type="ECO:0000256" key="1">
    <source>
        <dbReference type="SAM" id="MobiDB-lite"/>
    </source>
</evidence>
<protein>
    <recommendedName>
        <fullName evidence="4">50S ribosomal protein L34</fullName>
    </recommendedName>
</protein>
<evidence type="ECO:0000313" key="3">
    <source>
        <dbReference type="Proteomes" id="UP000006230"/>
    </source>
</evidence>
<dbReference type="STRING" id="314265.R2601_26001"/>
<dbReference type="Pfam" id="PF02620">
    <property type="entry name" value="YceD"/>
    <property type="match status" value="1"/>
</dbReference>
<feature type="region of interest" description="Disordered" evidence="1">
    <location>
        <begin position="149"/>
        <end position="193"/>
    </location>
</feature>
<keyword evidence="3" id="KW-1185">Reference proteome</keyword>
<comment type="caution">
    <text evidence="2">The sequence shown here is derived from an EMBL/GenBank/DDBJ whole genome shotgun (WGS) entry which is preliminary data.</text>
</comment>
<feature type="compositionally biased region" description="Acidic residues" evidence="1">
    <location>
        <begin position="183"/>
        <end position="193"/>
    </location>
</feature>
<evidence type="ECO:0008006" key="4">
    <source>
        <dbReference type="Google" id="ProtNLM"/>
    </source>
</evidence>
<dbReference type="Proteomes" id="UP000006230">
    <property type="component" value="Unassembled WGS sequence"/>
</dbReference>
<dbReference type="OrthoDB" id="8443793at2"/>
<dbReference type="InterPro" id="IPR003772">
    <property type="entry name" value="YceD"/>
</dbReference>
<dbReference type="EMBL" id="AATQ01000006">
    <property type="protein sequence ID" value="EAU47457.1"/>
    <property type="molecule type" value="Genomic_DNA"/>
</dbReference>
<feature type="region of interest" description="Disordered" evidence="1">
    <location>
        <begin position="1"/>
        <end position="29"/>
    </location>
</feature>
<proteinExistence type="predicted"/>
<evidence type="ECO:0000313" key="2">
    <source>
        <dbReference type="EMBL" id="EAU47457.1"/>
    </source>
</evidence>
<organism evidence="2 3">
    <name type="scientific">Salipiger bermudensis (strain DSM 26914 / JCM 13377 / KCTC 12554 / HTCC2601)</name>
    <name type="common">Pelagibaca bermudensis</name>
    <dbReference type="NCBI Taxonomy" id="314265"/>
    <lineage>
        <taxon>Bacteria</taxon>
        <taxon>Pseudomonadati</taxon>
        <taxon>Pseudomonadota</taxon>
        <taxon>Alphaproteobacteria</taxon>
        <taxon>Rhodobacterales</taxon>
        <taxon>Roseobacteraceae</taxon>
        <taxon>Salipiger</taxon>
    </lineage>
</organism>
<gene>
    <name evidence="2" type="ORF">R2601_26001</name>
</gene>
<sequence>MSQSGSTSERLRVAALRNNQPTPFDLRPDEARRGALAEELGLLGLKKLRLAGEIRPEGRDAWRLEATIGATVTQPCVVTLAPVTTRIDEPVSRFWRPEEEFASIPEGAEVEMTDDETDPLPDVIDLGAVMAEALSLALPLYPHAEGAEAAAEALEEQAAPAPEDERPNPFAALSGLRARMESDADDGEGGENR</sequence>
<dbReference type="AlphaFoldDB" id="Q0FTJ5"/>